<proteinExistence type="predicted"/>
<accession>A0A9P0EPF9</accession>
<organism evidence="1 2">
    <name type="scientific">Clonostachys solani</name>
    <dbReference type="NCBI Taxonomy" id="160281"/>
    <lineage>
        <taxon>Eukaryota</taxon>
        <taxon>Fungi</taxon>
        <taxon>Dikarya</taxon>
        <taxon>Ascomycota</taxon>
        <taxon>Pezizomycotina</taxon>
        <taxon>Sordariomycetes</taxon>
        <taxon>Hypocreomycetidae</taxon>
        <taxon>Hypocreales</taxon>
        <taxon>Bionectriaceae</taxon>
        <taxon>Clonostachys</taxon>
    </lineage>
</organism>
<comment type="caution">
    <text evidence="1">The sequence shown here is derived from an EMBL/GenBank/DDBJ whole genome shotgun (WGS) entry which is preliminary data.</text>
</comment>
<dbReference type="AlphaFoldDB" id="A0A9P0EPF9"/>
<dbReference type="InterPro" id="IPR027417">
    <property type="entry name" value="P-loop_NTPase"/>
</dbReference>
<dbReference type="Gene3D" id="3.40.50.300">
    <property type="entry name" value="P-loop containing nucleotide triphosphate hydrolases"/>
    <property type="match status" value="1"/>
</dbReference>
<dbReference type="OrthoDB" id="1658288at2759"/>
<protein>
    <recommendedName>
        <fullName evidence="3">NB-ARC domain-containing protein</fullName>
    </recommendedName>
</protein>
<evidence type="ECO:0000313" key="1">
    <source>
        <dbReference type="EMBL" id="CAH0054788.1"/>
    </source>
</evidence>
<dbReference type="EMBL" id="CABFOC020000052">
    <property type="protein sequence ID" value="CAH0054788.1"/>
    <property type="molecule type" value="Genomic_DNA"/>
</dbReference>
<gene>
    <name evidence="1" type="ORF">CSOL1703_00016346</name>
</gene>
<name>A0A9P0EPF9_9HYPO</name>
<keyword evidence="2" id="KW-1185">Reference proteome</keyword>
<sequence>MLTSMSCSADFLPSRLWPTRRARIRQVCVLHGLGGIGKTQLAIDFARRYKATFSAIFWLDGRSEDQLKQSFARCLGRIPELRTASRTDLNLNSEEDLNVIVMKVIEWLTRPSNTQWLLIFNNINQDQQQGDYNTLLELLQGLPLALAQATSYLQSDDPLTDYNQGSIATT</sequence>
<evidence type="ECO:0000313" key="2">
    <source>
        <dbReference type="Proteomes" id="UP000775872"/>
    </source>
</evidence>
<dbReference type="SUPFAM" id="SSF52540">
    <property type="entry name" value="P-loop containing nucleoside triphosphate hydrolases"/>
    <property type="match status" value="1"/>
</dbReference>
<dbReference type="Proteomes" id="UP000775872">
    <property type="component" value="Unassembled WGS sequence"/>
</dbReference>
<evidence type="ECO:0008006" key="3">
    <source>
        <dbReference type="Google" id="ProtNLM"/>
    </source>
</evidence>
<reference evidence="1" key="1">
    <citation type="submission" date="2021-10" db="EMBL/GenBank/DDBJ databases">
        <authorList>
            <person name="Piombo E."/>
        </authorList>
    </citation>
    <scope>NUCLEOTIDE SEQUENCE</scope>
</reference>